<evidence type="ECO:0000256" key="7">
    <source>
        <dbReference type="ARBA" id="ARBA00022679"/>
    </source>
</evidence>
<keyword evidence="7 13" id="KW-0808">Transferase</keyword>
<dbReference type="Gene3D" id="3.40.50.300">
    <property type="entry name" value="P-loop containing nucleotide triphosphate hydrolases"/>
    <property type="match status" value="1"/>
</dbReference>
<reference evidence="15" key="1">
    <citation type="journal article" date="2020" name="mSystems">
        <title>Genome- and Community-Level Interaction Insights into Carbon Utilization and Element Cycling Functions of Hydrothermarchaeota in Hydrothermal Sediment.</title>
        <authorList>
            <person name="Zhou Z."/>
            <person name="Liu Y."/>
            <person name="Xu W."/>
            <person name="Pan J."/>
            <person name="Luo Z.H."/>
            <person name="Li M."/>
        </authorList>
    </citation>
    <scope>NUCLEOTIDE SEQUENCE [LARGE SCALE GENOMIC DNA]</scope>
    <source>
        <strain evidence="15">HyVt-577</strain>
    </source>
</reference>
<feature type="domain" description="Guanylate kinase-like" evidence="14">
    <location>
        <begin position="5"/>
        <end position="184"/>
    </location>
</feature>
<dbReference type="EMBL" id="DRQG01000146">
    <property type="protein sequence ID" value="HGY57134.1"/>
    <property type="molecule type" value="Genomic_DNA"/>
</dbReference>
<evidence type="ECO:0000256" key="6">
    <source>
        <dbReference type="ARBA" id="ARBA00022490"/>
    </source>
</evidence>
<comment type="catalytic activity">
    <reaction evidence="12 13">
        <text>GMP + ATP = GDP + ADP</text>
        <dbReference type="Rhea" id="RHEA:20780"/>
        <dbReference type="ChEBI" id="CHEBI:30616"/>
        <dbReference type="ChEBI" id="CHEBI:58115"/>
        <dbReference type="ChEBI" id="CHEBI:58189"/>
        <dbReference type="ChEBI" id="CHEBI:456216"/>
        <dbReference type="EC" id="2.7.4.8"/>
    </reaction>
</comment>
<evidence type="ECO:0000256" key="2">
    <source>
        <dbReference type="ARBA" id="ARBA00004496"/>
    </source>
</evidence>
<evidence type="ECO:0000256" key="8">
    <source>
        <dbReference type="ARBA" id="ARBA00022741"/>
    </source>
</evidence>
<evidence type="ECO:0000256" key="11">
    <source>
        <dbReference type="ARBA" id="ARBA00030128"/>
    </source>
</evidence>
<evidence type="ECO:0000256" key="3">
    <source>
        <dbReference type="ARBA" id="ARBA00005790"/>
    </source>
</evidence>
<dbReference type="InterPro" id="IPR027417">
    <property type="entry name" value="P-loop_NTPase"/>
</dbReference>
<evidence type="ECO:0000256" key="12">
    <source>
        <dbReference type="ARBA" id="ARBA00048594"/>
    </source>
</evidence>
<dbReference type="CDD" id="cd00071">
    <property type="entry name" value="GMPK"/>
    <property type="match status" value="1"/>
</dbReference>
<dbReference type="SUPFAM" id="SSF52540">
    <property type="entry name" value="P-loop containing nucleoside triphosphate hydrolases"/>
    <property type="match status" value="1"/>
</dbReference>
<comment type="similarity">
    <text evidence="3 13">Belongs to the guanylate kinase family.</text>
</comment>
<dbReference type="HAMAP" id="MF_00328">
    <property type="entry name" value="Guanylate_kinase"/>
    <property type="match status" value="1"/>
</dbReference>
<dbReference type="GO" id="GO:0005524">
    <property type="term" value="F:ATP binding"/>
    <property type="evidence" value="ECO:0007669"/>
    <property type="project" value="UniProtKB-UniRule"/>
</dbReference>
<dbReference type="InterPro" id="IPR008144">
    <property type="entry name" value="Guanylate_kin-like_dom"/>
</dbReference>
<accession>A0A7V4U3L3</accession>
<protein>
    <recommendedName>
        <fullName evidence="5 13">Guanylate kinase</fullName>
        <ecNumber evidence="4 13">2.7.4.8</ecNumber>
    </recommendedName>
    <alternativeName>
        <fullName evidence="11 13">GMP kinase</fullName>
    </alternativeName>
</protein>
<dbReference type="PROSITE" id="PS50052">
    <property type="entry name" value="GUANYLATE_KINASE_2"/>
    <property type="match status" value="1"/>
</dbReference>
<comment type="function">
    <text evidence="1 13">Essential for recycling GMP and indirectly, cGMP.</text>
</comment>
<sequence length="186" mass="21773">MKFISPYIAFSAPSGAGKTTIAKTLQEKYKNELVISVSATTRPRRPEERDGVDYFFLKQEEFEKAIAQNRFLEYEQVHDWYYGTLKDTVEEAVKKGKTVLFDIDVNGALSIKKHYPQAVLIFIQPPSEEALIERLKNRKSESEETIRKRLKRMEYEYSMVKHFDHIVVNDDLQRAVREIEHIITAK</sequence>
<evidence type="ECO:0000256" key="4">
    <source>
        <dbReference type="ARBA" id="ARBA00012961"/>
    </source>
</evidence>
<evidence type="ECO:0000256" key="9">
    <source>
        <dbReference type="ARBA" id="ARBA00022777"/>
    </source>
</evidence>
<dbReference type="FunFam" id="3.30.63.10:FF:000005">
    <property type="entry name" value="Guanylate kinase"/>
    <property type="match status" value="1"/>
</dbReference>
<feature type="binding site" evidence="13">
    <location>
        <begin position="12"/>
        <end position="19"/>
    </location>
    <ligand>
        <name>ATP</name>
        <dbReference type="ChEBI" id="CHEBI:30616"/>
    </ligand>
</feature>
<dbReference type="Gene3D" id="3.30.63.10">
    <property type="entry name" value="Guanylate Kinase phosphate binding domain"/>
    <property type="match status" value="1"/>
</dbReference>
<dbReference type="InterPro" id="IPR008145">
    <property type="entry name" value="GK/Ca_channel_bsu"/>
</dbReference>
<dbReference type="NCBIfam" id="TIGR03263">
    <property type="entry name" value="guanyl_kin"/>
    <property type="match status" value="1"/>
</dbReference>
<evidence type="ECO:0000256" key="5">
    <source>
        <dbReference type="ARBA" id="ARBA00016296"/>
    </source>
</evidence>
<keyword evidence="9 13" id="KW-0418">Kinase</keyword>
<dbReference type="InterPro" id="IPR017665">
    <property type="entry name" value="Guanylate_kinase"/>
</dbReference>
<gene>
    <name evidence="13" type="primary">gmk</name>
    <name evidence="15" type="ORF">ENK44_15605</name>
</gene>
<dbReference type="PANTHER" id="PTHR23117:SF13">
    <property type="entry name" value="GUANYLATE KINASE"/>
    <property type="match status" value="1"/>
</dbReference>
<dbReference type="InterPro" id="IPR020590">
    <property type="entry name" value="Guanylate_kinase_CS"/>
</dbReference>
<comment type="subcellular location">
    <subcellularLocation>
        <location evidence="2 13">Cytoplasm</location>
    </subcellularLocation>
</comment>
<comment type="caution">
    <text evidence="15">The sequence shown here is derived from an EMBL/GenBank/DDBJ whole genome shotgun (WGS) entry which is preliminary data.</text>
</comment>
<evidence type="ECO:0000313" key="15">
    <source>
        <dbReference type="EMBL" id="HGY57134.1"/>
    </source>
</evidence>
<keyword evidence="6 13" id="KW-0963">Cytoplasm</keyword>
<dbReference type="GO" id="GO:0004385">
    <property type="term" value="F:GMP kinase activity"/>
    <property type="evidence" value="ECO:0007669"/>
    <property type="project" value="UniProtKB-UniRule"/>
</dbReference>
<dbReference type="Pfam" id="PF00625">
    <property type="entry name" value="Guanylate_kin"/>
    <property type="match status" value="1"/>
</dbReference>
<name>A0A7V4U3L3_CALAY</name>
<keyword evidence="8 13" id="KW-0547">Nucleotide-binding</keyword>
<dbReference type="PANTHER" id="PTHR23117">
    <property type="entry name" value="GUANYLATE KINASE-RELATED"/>
    <property type="match status" value="1"/>
</dbReference>
<dbReference type="SMART" id="SM00072">
    <property type="entry name" value="GuKc"/>
    <property type="match status" value="1"/>
</dbReference>
<evidence type="ECO:0000256" key="10">
    <source>
        <dbReference type="ARBA" id="ARBA00022840"/>
    </source>
</evidence>
<dbReference type="Proteomes" id="UP000885779">
    <property type="component" value="Unassembled WGS sequence"/>
</dbReference>
<dbReference type="GO" id="GO:0005829">
    <property type="term" value="C:cytosol"/>
    <property type="evidence" value="ECO:0007669"/>
    <property type="project" value="TreeGrafter"/>
</dbReference>
<evidence type="ECO:0000259" key="14">
    <source>
        <dbReference type="PROSITE" id="PS50052"/>
    </source>
</evidence>
<dbReference type="PROSITE" id="PS00856">
    <property type="entry name" value="GUANYLATE_KINASE_1"/>
    <property type="match status" value="1"/>
</dbReference>
<dbReference type="AlphaFoldDB" id="A0A7V4U3L3"/>
<keyword evidence="10 13" id="KW-0067">ATP-binding</keyword>
<dbReference type="EC" id="2.7.4.8" evidence="4 13"/>
<evidence type="ECO:0000256" key="1">
    <source>
        <dbReference type="ARBA" id="ARBA00003531"/>
    </source>
</evidence>
<evidence type="ECO:0000256" key="13">
    <source>
        <dbReference type="HAMAP-Rule" id="MF_00328"/>
    </source>
</evidence>
<organism evidence="15">
    <name type="scientific">Caldithrix abyssi</name>
    <dbReference type="NCBI Taxonomy" id="187145"/>
    <lineage>
        <taxon>Bacteria</taxon>
        <taxon>Pseudomonadati</taxon>
        <taxon>Calditrichota</taxon>
        <taxon>Calditrichia</taxon>
        <taxon>Calditrichales</taxon>
        <taxon>Calditrichaceae</taxon>
        <taxon>Caldithrix</taxon>
    </lineage>
</organism>
<proteinExistence type="inferred from homology"/>